<evidence type="ECO:0000313" key="1">
    <source>
        <dbReference type="EMBL" id="MEQ2520756.1"/>
    </source>
</evidence>
<name>A0ABV1GG92_9FIRM</name>
<dbReference type="RefSeq" id="WP_349216301.1">
    <property type="nucleotide sequence ID" value="NZ_JBBMFA010000095.1"/>
</dbReference>
<protein>
    <recommendedName>
        <fullName evidence="3">Rolling Circle replication initiation protein N-terminal domain-containing protein</fullName>
    </recommendedName>
</protein>
<gene>
    <name evidence="1" type="ORF">WMO24_09985</name>
</gene>
<keyword evidence="2" id="KW-1185">Reference proteome</keyword>
<dbReference type="Proteomes" id="UP001477672">
    <property type="component" value="Unassembled WGS sequence"/>
</dbReference>
<evidence type="ECO:0000313" key="2">
    <source>
        <dbReference type="Proteomes" id="UP001477672"/>
    </source>
</evidence>
<evidence type="ECO:0008006" key="3">
    <source>
        <dbReference type="Google" id="ProtNLM"/>
    </source>
</evidence>
<proteinExistence type="predicted"/>
<comment type="caution">
    <text evidence="1">The sequence shown here is derived from an EMBL/GenBank/DDBJ whole genome shotgun (WGS) entry which is preliminary data.</text>
</comment>
<organism evidence="1 2">
    <name type="scientific">Ruthenibacterium intestinale</name>
    <dbReference type="NCBI Taxonomy" id="3133163"/>
    <lineage>
        <taxon>Bacteria</taxon>
        <taxon>Bacillati</taxon>
        <taxon>Bacillota</taxon>
        <taxon>Clostridia</taxon>
        <taxon>Eubacteriales</taxon>
        <taxon>Oscillospiraceae</taxon>
        <taxon>Ruthenibacterium</taxon>
    </lineage>
</organism>
<sequence>MGTFRDQFTFALSGGRSFWLGVGLNGPGGLNTGRARLEFNPNKVGQCRELRWVYNLCFDACGAKPFPVSLRRWDLAVDLPGERGEFELLKDGRLYEELRRSASDRTQYLGKRNSPGRCKLYNKTLESNLSIPVTRLELTLDGVACGADDVRSLWPKVLRVPRVVQMGAEWFGLNDTDRFILRTLWQQPERLEELGRRKRDKLAPLVAAGGVVEFDDAAFLRCLEELGGWMKRRRECDPPGYGGRWENAE</sequence>
<dbReference type="EMBL" id="JBBMFA010000095">
    <property type="protein sequence ID" value="MEQ2520756.1"/>
    <property type="molecule type" value="Genomic_DNA"/>
</dbReference>
<reference evidence="1 2" key="1">
    <citation type="submission" date="2024-03" db="EMBL/GenBank/DDBJ databases">
        <title>Human intestinal bacterial collection.</title>
        <authorList>
            <person name="Pauvert C."/>
            <person name="Hitch T.C.A."/>
            <person name="Clavel T."/>
        </authorList>
    </citation>
    <scope>NUCLEOTIDE SEQUENCE [LARGE SCALE GENOMIC DNA]</scope>
    <source>
        <strain evidence="1 2">CLA-JM-H11</strain>
    </source>
</reference>
<accession>A0ABV1GG92</accession>